<dbReference type="AlphaFoldDB" id="A0A6G8IMU9"/>
<dbReference type="RefSeq" id="WP_166230157.1">
    <property type="nucleotide sequence ID" value="NZ_CP049989.1"/>
</dbReference>
<proteinExistence type="predicted"/>
<dbReference type="EMBL" id="CP049989">
    <property type="protein sequence ID" value="QIM54310.1"/>
    <property type="molecule type" value="Genomic_DNA"/>
</dbReference>
<dbReference type="Gene3D" id="3.10.129.10">
    <property type="entry name" value="Hotdog Thioesterase"/>
    <property type="match status" value="1"/>
</dbReference>
<accession>A0A6G8IMU9</accession>
<sequence>MLSHLIDLPESFRHGVPAPTPARRAIKTFRHSIDIYLKDSNAYGNTYFSRYFEWQGVCRERWFHQCISADMLQSLGVFITKRAHAEYLHESFPFQHLTCEVNTHEIRHCSFQLLFRFVSEERTVATGYQQIAFADHRKRLQRLPAFALNRMRDYEVMDTTPFERG</sequence>
<organism evidence="1 2">
    <name type="scientific">Hydrogenophaga crocea</name>
    <dbReference type="NCBI Taxonomy" id="2716225"/>
    <lineage>
        <taxon>Bacteria</taxon>
        <taxon>Pseudomonadati</taxon>
        <taxon>Pseudomonadota</taxon>
        <taxon>Betaproteobacteria</taxon>
        <taxon>Burkholderiales</taxon>
        <taxon>Comamonadaceae</taxon>
        <taxon>Hydrogenophaga</taxon>
    </lineage>
</organism>
<dbReference type="SUPFAM" id="SSF54637">
    <property type="entry name" value="Thioesterase/thiol ester dehydrase-isomerase"/>
    <property type="match status" value="1"/>
</dbReference>
<dbReference type="Pfam" id="PF13279">
    <property type="entry name" value="4HBT_2"/>
    <property type="match status" value="1"/>
</dbReference>
<name>A0A6G8IMU9_9BURK</name>
<reference evidence="1 2" key="1">
    <citation type="submission" date="2020-03" db="EMBL/GenBank/DDBJ databases">
        <title>Hydrogenophaga sp. nov. isolated from cyanobacterial mat.</title>
        <authorList>
            <person name="Thorat V."/>
            <person name="Kirdat K."/>
            <person name="Tiwarekar B."/>
            <person name="Costa E.D."/>
            <person name="Yadav A."/>
        </authorList>
    </citation>
    <scope>NUCLEOTIDE SEQUENCE [LARGE SCALE GENOMIC DNA]</scope>
    <source>
        <strain evidence="1 2">BA0156</strain>
    </source>
</reference>
<dbReference type="InterPro" id="IPR029069">
    <property type="entry name" value="HotDog_dom_sf"/>
</dbReference>
<protein>
    <submittedName>
        <fullName evidence="1">Acyl-CoA thioesterase</fullName>
    </submittedName>
</protein>
<gene>
    <name evidence="1" type="ORF">G9Q37_20190</name>
</gene>
<dbReference type="CDD" id="cd00586">
    <property type="entry name" value="4HBT"/>
    <property type="match status" value="1"/>
</dbReference>
<dbReference type="KEGG" id="hcz:G9Q37_20190"/>
<evidence type="ECO:0000313" key="2">
    <source>
        <dbReference type="Proteomes" id="UP000503162"/>
    </source>
</evidence>
<keyword evidence="2" id="KW-1185">Reference proteome</keyword>
<dbReference type="Proteomes" id="UP000503162">
    <property type="component" value="Chromosome"/>
</dbReference>
<evidence type="ECO:0000313" key="1">
    <source>
        <dbReference type="EMBL" id="QIM54310.1"/>
    </source>
</evidence>